<sequence length="309" mass="34873">MRLYSTERVRPNRNANAIKGNIRWDAGKSIWFFAMLTGGVLAIVWSPSWSGFLVFLATTAITVCTGHSVGMHRLLIHKAFETPKWLEYTLVWLGTLVGMAGPFGMIRAHDMRDWHQRQRVCPPHPSHGAGFWQDAWWQMHCRFDLDHPPHFEIESEIANDRVYQWIERHWMAQQLAVAVPLFLIGGIGFVLWGVCLRIAVSLSGHWMVGHFAHRGGHQGWTVEGLPVQGYNLPGLGLLTFGENWHSNHHAFPHSAKLGIDKGQLDPGYWFIRSLAAIGLAHRILGPSDLPDREGLKRLAPDELGVPQTS</sequence>
<keyword evidence="5" id="KW-0276">Fatty acid metabolism</keyword>
<dbReference type="EMBL" id="CYSC01000016">
    <property type="protein sequence ID" value="CUH71036.1"/>
    <property type="molecule type" value="Genomic_DNA"/>
</dbReference>
<evidence type="ECO:0000256" key="11">
    <source>
        <dbReference type="ARBA" id="ARBA00023160"/>
    </source>
</evidence>
<organism evidence="15 17">
    <name type="scientific">Thalassovita autumnalis</name>
    <dbReference type="NCBI Taxonomy" id="2072972"/>
    <lineage>
        <taxon>Bacteria</taxon>
        <taxon>Pseudomonadati</taxon>
        <taxon>Pseudomonadota</taxon>
        <taxon>Alphaproteobacteria</taxon>
        <taxon>Rhodobacterales</taxon>
        <taxon>Roseobacteraceae</taxon>
        <taxon>Thalassovita</taxon>
    </lineage>
</organism>
<dbReference type="CDD" id="cd01060">
    <property type="entry name" value="Membrane-FADS-like"/>
    <property type="match status" value="1"/>
</dbReference>
<dbReference type="GO" id="GO:0016717">
    <property type="term" value="F:oxidoreductase activity, acting on paired donors, with oxidation of a pair of donors resulting in the reduction of molecular oxygen to two molecules of water"/>
    <property type="evidence" value="ECO:0007669"/>
    <property type="project" value="InterPro"/>
</dbReference>
<feature type="transmembrane region" description="Helical" evidence="12">
    <location>
        <begin position="88"/>
        <end position="106"/>
    </location>
</feature>
<evidence type="ECO:0000313" key="15">
    <source>
        <dbReference type="EMBL" id="CUH71036.1"/>
    </source>
</evidence>
<dbReference type="AlphaFoldDB" id="A0A0P1G8U1"/>
<keyword evidence="6 12" id="KW-1133">Transmembrane helix</keyword>
<dbReference type="InterPro" id="IPR005804">
    <property type="entry name" value="FA_desaturase_dom"/>
</dbReference>
<dbReference type="PANTHER" id="PTHR11351">
    <property type="entry name" value="ACYL-COA DESATURASE"/>
    <property type="match status" value="1"/>
</dbReference>
<reference evidence="14 16" key="2">
    <citation type="submission" date="2015-09" db="EMBL/GenBank/DDBJ databases">
        <authorList>
            <person name="Rodrigo-Torres L."/>
            <person name="Arahal D.R."/>
        </authorList>
    </citation>
    <scope>NUCLEOTIDE SEQUENCE [LARGE SCALE GENOMIC DNA]</scope>
    <source>
        <strain evidence="14 16">CECT 5118</strain>
    </source>
</reference>
<dbReference type="GO" id="GO:0016020">
    <property type="term" value="C:membrane"/>
    <property type="evidence" value="ECO:0007669"/>
    <property type="project" value="UniProtKB-SubCell"/>
</dbReference>
<feature type="transmembrane region" description="Helical" evidence="12">
    <location>
        <begin position="29"/>
        <end position="46"/>
    </location>
</feature>
<evidence type="ECO:0000256" key="10">
    <source>
        <dbReference type="ARBA" id="ARBA00023136"/>
    </source>
</evidence>
<dbReference type="Proteomes" id="UP000051086">
    <property type="component" value="Unassembled WGS sequence"/>
</dbReference>
<dbReference type="Pfam" id="PF00487">
    <property type="entry name" value="FA_desaturase"/>
    <property type="match status" value="1"/>
</dbReference>
<evidence type="ECO:0000259" key="13">
    <source>
        <dbReference type="Pfam" id="PF00487"/>
    </source>
</evidence>
<keyword evidence="7" id="KW-0560">Oxidoreductase</keyword>
<evidence type="ECO:0000256" key="5">
    <source>
        <dbReference type="ARBA" id="ARBA00022832"/>
    </source>
</evidence>
<accession>A0A0P1G8U1</accession>
<dbReference type="GO" id="GO:0006633">
    <property type="term" value="P:fatty acid biosynthetic process"/>
    <property type="evidence" value="ECO:0007669"/>
    <property type="project" value="UniProtKB-KW"/>
</dbReference>
<evidence type="ECO:0000313" key="17">
    <source>
        <dbReference type="Proteomes" id="UP000051887"/>
    </source>
</evidence>
<feature type="domain" description="Fatty acid desaturase" evidence="13">
    <location>
        <begin position="48"/>
        <end position="253"/>
    </location>
</feature>
<evidence type="ECO:0000256" key="7">
    <source>
        <dbReference type="ARBA" id="ARBA00023002"/>
    </source>
</evidence>
<evidence type="ECO:0000256" key="3">
    <source>
        <dbReference type="ARBA" id="ARBA00022516"/>
    </source>
</evidence>
<proteinExistence type="inferred from homology"/>
<name>A0A0P1G8U1_9RHOB</name>
<dbReference type="Proteomes" id="UP000051887">
    <property type="component" value="Unassembled WGS sequence"/>
</dbReference>
<evidence type="ECO:0000256" key="4">
    <source>
        <dbReference type="ARBA" id="ARBA00022692"/>
    </source>
</evidence>
<evidence type="ECO:0000256" key="8">
    <source>
        <dbReference type="ARBA" id="ARBA00023004"/>
    </source>
</evidence>
<dbReference type="RefSeq" id="WP_058242357.1">
    <property type="nucleotide sequence ID" value="NZ_CYSB01000028.1"/>
</dbReference>
<feature type="transmembrane region" description="Helical" evidence="12">
    <location>
        <begin position="175"/>
        <end position="200"/>
    </location>
</feature>
<evidence type="ECO:0000313" key="16">
    <source>
        <dbReference type="Proteomes" id="UP000051086"/>
    </source>
</evidence>
<dbReference type="PANTHER" id="PTHR11351:SF31">
    <property type="entry name" value="DESATURASE 1, ISOFORM A-RELATED"/>
    <property type="match status" value="1"/>
</dbReference>
<keyword evidence="11" id="KW-0275">Fatty acid biosynthesis</keyword>
<reference evidence="15 17" key="1">
    <citation type="submission" date="2015-09" db="EMBL/GenBank/DDBJ databases">
        <authorList>
            <consortium name="Swine Surveillance"/>
        </authorList>
    </citation>
    <scope>NUCLEOTIDE SEQUENCE [LARGE SCALE GENOMIC DNA]</scope>
    <source>
        <strain evidence="15 17">5120</strain>
    </source>
</reference>
<keyword evidence="16" id="KW-1185">Reference proteome</keyword>
<evidence type="ECO:0000256" key="1">
    <source>
        <dbReference type="ARBA" id="ARBA00004141"/>
    </source>
</evidence>
<evidence type="ECO:0000256" key="6">
    <source>
        <dbReference type="ARBA" id="ARBA00022989"/>
    </source>
</evidence>
<evidence type="ECO:0000313" key="14">
    <source>
        <dbReference type="EMBL" id="CUH67149.1"/>
    </source>
</evidence>
<evidence type="ECO:0000256" key="12">
    <source>
        <dbReference type="SAM" id="Phobius"/>
    </source>
</evidence>
<comment type="similarity">
    <text evidence="2">Belongs to the fatty acid desaturase type 2 family.</text>
</comment>
<dbReference type="InterPro" id="IPR015876">
    <property type="entry name" value="Acyl-CoA_DS"/>
</dbReference>
<keyword evidence="10 12" id="KW-0472">Membrane</keyword>
<keyword evidence="4 12" id="KW-0812">Transmembrane</keyword>
<evidence type="ECO:0000256" key="9">
    <source>
        <dbReference type="ARBA" id="ARBA00023098"/>
    </source>
</evidence>
<dbReference type="EMBL" id="CYSB01000028">
    <property type="protein sequence ID" value="CUH67149.1"/>
    <property type="molecule type" value="Genomic_DNA"/>
</dbReference>
<keyword evidence="3" id="KW-0444">Lipid biosynthesis</keyword>
<comment type="subcellular location">
    <subcellularLocation>
        <location evidence="1">Membrane</location>
        <topology evidence="1">Multi-pass membrane protein</topology>
    </subcellularLocation>
</comment>
<protein>
    <recommendedName>
        <fullName evidence="13">Fatty acid desaturase domain-containing protein</fullName>
    </recommendedName>
</protein>
<dbReference type="OrthoDB" id="19906at2"/>
<evidence type="ECO:0000256" key="2">
    <source>
        <dbReference type="ARBA" id="ARBA00008749"/>
    </source>
</evidence>
<gene>
    <name evidence="14" type="ORF">TL5118_02070</name>
    <name evidence="15" type="ORF">TL5120_00816</name>
</gene>
<feature type="transmembrane region" description="Helical" evidence="12">
    <location>
        <begin position="52"/>
        <end position="76"/>
    </location>
</feature>
<keyword evidence="8" id="KW-0408">Iron</keyword>
<keyword evidence="9" id="KW-0443">Lipid metabolism</keyword>